<dbReference type="GO" id="GO:0016757">
    <property type="term" value="F:glycosyltransferase activity"/>
    <property type="evidence" value="ECO:0007669"/>
    <property type="project" value="InterPro"/>
</dbReference>
<evidence type="ECO:0000259" key="1">
    <source>
        <dbReference type="Pfam" id="PF00534"/>
    </source>
</evidence>
<dbReference type="Proteomes" id="UP000326287">
    <property type="component" value="Chromosome"/>
</dbReference>
<dbReference type="InterPro" id="IPR001296">
    <property type="entry name" value="Glyco_trans_1"/>
</dbReference>
<name>A0A5P9NFB9_9GAMM</name>
<organism evidence="2 3">
    <name type="scientific">Halioglobus maricola</name>
    <dbReference type="NCBI Taxonomy" id="2601894"/>
    <lineage>
        <taxon>Bacteria</taxon>
        <taxon>Pseudomonadati</taxon>
        <taxon>Pseudomonadota</taxon>
        <taxon>Gammaproteobacteria</taxon>
        <taxon>Cellvibrionales</taxon>
        <taxon>Halieaceae</taxon>
        <taxon>Halioglobus</taxon>
    </lineage>
</organism>
<dbReference type="PANTHER" id="PTHR45947:SF3">
    <property type="entry name" value="SULFOQUINOVOSYL TRANSFERASE SQD2"/>
    <property type="match status" value="1"/>
</dbReference>
<dbReference type="OrthoDB" id="9055506at2"/>
<protein>
    <submittedName>
        <fullName evidence="2">Glycosyltransferase family 4 protein</fullName>
    </submittedName>
</protein>
<evidence type="ECO:0000313" key="2">
    <source>
        <dbReference type="EMBL" id="QFU74470.1"/>
    </source>
</evidence>
<dbReference type="Pfam" id="PF00534">
    <property type="entry name" value="Glycos_transf_1"/>
    <property type="match status" value="1"/>
</dbReference>
<accession>A0A5P9NFB9</accession>
<proteinExistence type="predicted"/>
<keyword evidence="3" id="KW-1185">Reference proteome</keyword>
<sequence length="393" mass="44338">MRIVFFVPWLTQGRGGTESIGSLIASGMAARGHSVFIYTFDDLWRESQWQLDGSIAIRRVPEARDDSSTLQTLLELQVDRPDLIVGLHMNREFFRYVYYAWRLDVPVVLSEHINPEYPRKIGRFGKREREIIFEGANRIHVLLPEFIETIPTHLRERAVSIGNTIHGEDLIQQRSERQKQVLTVARLVPRKQVDVLIDAFAKVADLYPEWNLVIAGYGEQEQELVRQASKLGVSEHVEFLGKTDQVYPLYESASIFVLPSETEGFGLTLTEAMAHGLPAVGFADCEGVNTQIVSGETGLLVGSEDKCGNLAGALSSLMGNVELRERTGAAGKLRYESLYSNRVVFDQWETFLREVCDERGHRLRSGDDLTPEERKLKAALEGGLDDYREELLG</sequence>
<keyword evidence="2" id="KW-0808">Transferase</keyword>
<reference evidence="2 3" key="1">
    <citation type="submission" date="2019-02" db="EMBL/GenBank/DDBJ databases">
        <authorList>
            <person name="Li S.-H."/>
        </authorList>
    </citation>
    <scope>NUCLEOTIDE SEQUENCE [LARGE SCALE GENOMIC DNA]</scope>
    <source>
        <strain evidence="2 3">IMCC14385</strain>
    </source>
</reference>
<feature type="domain" description="Glycosyl transferase family 1" evidence="1">
    <location>
        <begin position="174"/>
        <end position="332"/>
    </location>
</feature>
<dbReference type="RefSeq" id="WP_152660582.1">
    <property type="nucleotide sequence ID" value="NZ_CP036422.1"/>
</dbReference>
<dbReference type="Gene3D" id="3.40.50.2000">
    <property type="entry name" value="Glycogen Phosphorylase B"/>
    <property type="match status" value="2"/>
</dbReference>
<dbReference type="PANTHER" id="PTHR45947">
    <property type="entry name" value="SULFOQUINOVOSYL TRANSFERASE SQD2"/>
    <property type="match status" value="1"/>
</dbReference>
<dbReference type="AlphaFoldDB" id="A0A5P9NFB9"/>
<dbReference type="InterPro" id="IPR050194">
    <property type="entry name" value="Glycosyltransferase_grp1"/>
</dbReference>
<dbReference type="KEGG" id="halc:EY643_01700"/>
<dbReference type="EMBL" id="CP036422">
    <property type="protein sequence ID" value="QFU74470.1"/>
    <property type="molecule type" value="Genomic_DNA"/>
</dbReference>
<evidence type="ECO:0000313" key="3">
    <source>
        <dbReference type="Proteomes" id="UP000326287"/>
    </source>
</evidence>
<gene>
    <name evidence="2" type="ORF">EY643_01700</name>
</gene>
<dbReference type="SUPFAM" id="SSF53756">
    <property type="entry name" value="UDP-Glycosyltransferase/glycogen phosphorylase"/>
    <property type="match status" value="1"/>
</dbReference>